<dbReference type="Proteomes" id="UP000054495">
    <property type="component" value="Unassembled WGS sequence"/>
</dbReference>
<accession>A0A0D6L8N0</accession>
<evidence type="ECO:0000313" key="2">
    <source>
        <dbReference type="EMBL" id="EPB65986.1"/>
    </source>
</evidence>
<keyword evidence="1" id="KW-1133">Transmembrane helix</keyword>
<evidence type="ECO:0000256" key="1">
    <source>
        <dbReference type="SAM" id="Phobius"/>
    </source>
</evidence>
<gene>
    <name evidence="2" type="ORF">ANCCEY_14927</name>
</gene>
<proteinExistence type="predicted"/>
<feature type="transmembrane region" description="Helical" evidence="1">
    <location>
        <begin position="16"/>
        <end position="34"/>
    </location>
</feature>
<keyword evidence="3" id="KW-1185">Reference proteome</keyword>
<dbReference type="AlphaFoldDB" id="A0A0D6L8N0"/>
<sequence>MVSRVCKKVLTSLKKIALYISLITGLVGIGTVFHNTNRLHIHRRLPRESNITEWMTVSTDSELERINTLVMKRFSDDVEFFDPMLSVRNFTNVPRHNVCNNSIYLVTVHSRVNDTKTRNKWRHLYGTWQDEVRFISLLFMFCHCPFYSYYDGNRTLLISIKMQKAK</sequence>
<keyword evidence="1" id="KW-0812">Transmembrane</keyword>
<organism evidence="2 3">
    <name type="scientific">Ancylostoma ceylanicum</name>
    <dbReference type="NCBI Taxonomy" id="53326"/>
    <lineage>
        <taxon>Eukaryota</taxon>
        <taxon>Metazoa</taxon>
        <taxon>Ecdysozoa</taxon>
        <taxon>Nematoda</taxon>
        <taxon>Chromadorea</taxon>
        <taxon>Rhabditida</taxon>
        <taxon>Rhabditina</taxon>
        <taxon>Rhabditomorpha</taxon>
        <taxon>Strongyloidea</taxon>
        <taxon>Ancylostomatidae</taxon>
        <taxon>Ancylostomatinae</taxon>
        <taxon>Ancylostoma</taxon>
    </lineage>
</organism>
<protein>
    <submittedName>
        <fullName evidence="2">Uncharacterized protein</fullName>
    </submittedName>
</protein>
<name>A0A0D6L8N0_9BILA</name>
<reference evidence="2 3" key="1">
    <citation type="submission" date="2013-05" db="EMBL/GenBank/DDBJ databases">
        <title>Draft genome of the parasitic nematode Anyclostoma ceylanicum.</title>
        <authorList>
            <person name="Mitreva M."/>
        </authorList>
    </citation>
    <scope>NUCLEOTIDE SEQUENCE [LARGE SCALE GENOMIC DNA]</scope>
</reference>
<dbReference type="EMBL" id="KE126728">
    <property type="protein sequence ID" value="EPB65986.1"/>
    <property type="molecule type" value="Genomic_DNA"/>
</dbReference>
<keyword evidence="1" id="KW-0472">Membrane</keyword>
<evidence type="ECO:0000313" key="3">
    <source>
        <dbReference type="Proteomes" id="UP000054495"/>
    </source>
</evidence>